<reference evidence="7" key="1">
    <citation type="submission" date="2021-04" db="EMBL/GenBank/DDBJ databases">
        <authorList>
            <person name="Zhang D.-C."/>
        </authorList>
    </citation>
    <scope>NUCLEOTIDE SEQUENCE</scope>
    <source>
        <strain evidence="7">CGMCC 1.15697</strain>
    </source>
</reference>
<dbReference type="PROSITE" id="PS00775">
    <property type="entry name" value="GLYCOSYL_HYDROL_F3"/>
    <property type="match status" value="1"/>
</dbReference>
<feature type="domain" description="Glycoside hydrolase family 3 N-terminal" evidence="6">
    <location>
        <begin position="39"/>
        <end position="300"/>
    </location>
</feature>
<dbReference type="GO" id="GO:0004563">
    <property type="term" value="F:beta-N-acetylhexosaminidase activity"/>
    <property type="evidence" value="ECO:0007669"/>
    <property type="project" value="UniProtKB-EC"/>
</dbReference>
<evidence type="ECO:0000313" key="7">
    <source>
        <dbReference type="EMBL" id="MBP5855740.1"/>
    </source>
</evidence>
<keyword evidence="4 7" id="KW-0378">Hydrolase</keyword>
<dbReference type="AlphaFoldDB" id="A0A8J7RWC4"/>
<dbReference type="InterPro" id="IPR050226">
    <property type="entry name" value="NagZ_Beta-hexosaminidase"/>
</dbReference>
<dbReference type="SUPFAM" id="SSF51445">
    <property type="entry name" value="(Trans)glycosidases"/>
    <property type="match status" value="1"/>
</dbReference>
<dbReference type="RefSeq" id="WP_210680315.1">
    <property type="nucleotide sequence ID" value="NZ_JAGMWN010000001.1"/>
</dbReference>
<comment type="catalytic activity">
    <reaction evidence="1">
        <text>Hydrolysis of terminal non-reducing N-acetyl-D-hexosamine residues in N-acetyl-beta-D-hexosaminides.</text>
        <dbReference type="EC" id="3.2.1.52"/>
    </reaction>
</comment>
<dbReference type="InterPro" id="IPR001764">
    <property type="entry name" value="Glyco_hydro_3_N"/>
</dbReference>
<evidence type="ECO:0000256" key="2">
    <source>
        <dbReference type="ARBA" id="ARBA00005336"/>
    </source>
</evidence>
<dbReference type="NCBIfam" id="NF003740">
    <property type="entry name" value="PRK05337.1"/>
    <property type="match status" value="1"/>
</dbReference>
<comment type="similarity">
    <text evidence="2">Belongs to the glycosyl hydrolase 3 family.</text>
</comment>
<dbReference type="EMBL" id="JAGMWN010000001">
    <property type="protein sequence ID" value="MBP5855740.1"/>
    <property type="molecule type" value="Genomic_DNA"/>
</dbReference>
<keyword evidence="5 7" id="KW-0326">Glycosidase</keyword>
<dbReference type="EC" id="3.2.1.52" evidence="3"/>
<gene>
    <name evidence="7" type="primary">nagZ</name>
    <name evidence="7" type="ORF">KAJ83_01870</name>
</gene>
<dbReference type="Pfam" id="PF00933">
    <property type="entry name" value="Glyco_hydro_3"/>
    <property type="match status" value="1"/>
</dbReference>
<dbReference type="Proteomes" id="UP000672602">
    <property type="component" value="Unassembled WGS sequence"/>
</dbReference>
<comment type="caution">
    <text evidence="7">The sequence shown here is derived from an EMBL/GenBank/DDBJ whole genome shotgun (WGS) entry which is preliminary data.</text>
</comment>
<dbReference type="PANTHER" id="PTHR30480:SF13">
    <property type="entry name" value="BETA-HEXOSAMINIDASE"/>
    <property type="match status" value="1"/>
</dbReference>
<evidence type="ECO:0000256" key="1">
    <source>
        <dbReference type="ARBA" id="ARBA00001231"/>
    </source>
</evidence>
<evidence type="ECO:0000256" key="5">
    <source>
        <dbReference type="ARBA" id="ARBA00023295"/>
    </source>
</evidence>
<evidence type="ECO:0000256" key="3">
    <source>
        <dbReference type="ARBA" id="ARBA00012663"/>
    </source>
</evidence>
<evidence type="ECO:0000259" key="6">
    <source>
        <dbReference type="Pfam" id="PF00933"/>
    </source>
</evidence>
<dbReference type="GO" id="GO:0005975">
    <property type="term" value="P:carbohydrate metabolic process"/>
    <property type="evidence" value="ECO:0007669"/>
    <property type="project" value="InterPro"/>
</dbReference>
<dbReference type="InterPro" id="IPR017853">
    <property type="entry name" value="GH"/>
</dbReference>
<name>A0A8J7RWC4_9PROT</name>
<dbReference type="GO" id="GO:0009254">
    <property type="term" value="P:peptidoglycan turnover"/>
    <property type="evidence" value="ECO:0007669"/>
    <property type="project" value="TreeGrafter"/>
</dbReference>
<sequence length="348" mass="36326">MTDGTEAFEGRRAAAILGCAGPVLSGGERDFFARHRPLGFILFARNIETPDQVRALVADLRACVDDPAAPVLIDQEGGRVQRLRPPVWRAAPPMAPFGLLHGRDPIAAVEALRLDIALIASELTALGIDVDCAPVLDVPAPDGHEIIGDRAFAEDPSVVGVLGRVAMEAFLTHGVLPVAKHIPGHGRAVADSHLELPRVTASLAALEERDFPPFAALGDCPLGMTAHIVYDAIDPARPATSSAAVIGGVVRGQIGFDGVLMTDDLSMKALSGSFETRAVQAREAGCDVILHCNGDRSEMAAALDGAGMMDGEGARRWCAALARRDDPPAGFDARAAAARLDALLAGSP</sequence>
<protein>
    <recommendedName>
        <fullName evidence="3">beta-N-acetylhexosaminidase</fullName>
        <ecNumber evidence="3">3.2.1.52</ecNumber>
    </recommendedName>
</protein>
<evidence type="ECO:0000256" key="4">
    <source>
        <dbReference type="ARBA" id="ARBA00022801"/>
    </source>
</evidence>
<evidence type="ECO:0000313" key="8">
    <source>
        <dbReference type="Proteomes" id="UP000672602"/>
    </source>
</evidence>
<proteinExistence type="inferred from homology"/>
<dbReference type="PANTHER" id="PTHR30480">
    <property type="entry name" value="BETA-HEXOSAMINIDASE-RELATED"/>
    <property type="match status" value="1"/>
</dbReference>
<dbReference type="InterPro" id="IPR036962">
    <property type="entry name" value="Glyco_hydro_3_N_sf"/>
</dbReference>
<keyword evidence="8" id="KW-1185">Reference proteome</keyword>
<dbReference type="InterPro" id="IPR019800">
    <property type="entry name" value="Glyco_hydro_3_AS"/>
</dbReference>
<accession>A0A8J7RWC4</accession>
<dbReference type="Gene3D" id="3.20.20.300">
    <property type="entry name" value="Glycoside hydrolase, family 3, N-terminal domain"/>
    <property type="match status" value="1"/>
</dbReference>
<organism evidence="7 8">
    <name type="scientific">Marivibrio halodurans</name>
    <dbReference type="NCBI Taxonomy" id="2039722"/>
    <lineage>
        <taxon>Bacteria</taxon>
        <taxon>Pseudomonadati</taxon>
        <taxon>Pseudomonadota</taxon>
        <taxon>Alphaproteobacteria</taxon>
        <taxon>Rhodospirillales</taxon>
        <taxon>Rhodospirillaceae</taxon>
        <taxon>Marivibrio</taxon>
    </lineage>
</organism>